<feature type="domain" description="Ig-like" evidence="3">
    <location>
        <begin position="16"/>
        <end position="137"/>
    </location>
</feature>
<dbReference type="PROSITE" id="PS50835">
    <property type="entry name" value="IG_LIKE"/>
    <property type="match status" value="2"/>
</dbReference>
<dbReference type="InterPro" id="IPR013106">
    <property type="entry name" value="Ig_V-set"/>
</dbReference>
<dbReference type="InterPro" id="IPR042758">
    <property type="entry name" value="IGSF11"/>
</dbReference>
<dbReference type="SMART" id="SM00409">
    <property type="entry name" value="IG"/>
    <property type="match status" value="2"/>
</dbReference>
<reference evidence="4" key="3">
    <citation type="submission" date="2025-09" db="UniProtKB">
        <authorList>
            <consortium name="Ensembl"/>
        </authorList>
    </citation>
    <scope>IDENTIFICATION</scope>
</reference>
<feature type="signal peptide" evidence="2">
    <location>
        <begin position="1"/>
        <end position="23"/>
    </location>
</feature>
<proteinExistence type="predicted"/>
<keyword evidence="1" id="KW-0472">Membrane</keyword>
<evidence type="ECO:0000259" key="3">
    <source>
        <dbReference type="PROSITE" id="PS50835"/>
    </source>
</evidence>
<dbReference type="InterPro" id="IPR003598">
    <property type="entry name" value="Ig_sub2"/>
</dbReference>
<reference evidence="4 5" key="1">
    <citation type="submission" date="2020-06" db="EMBL/GenBank/DDBJ databases">
        <authorList>
            <consortium name="Wellcome Sanger Institute Data Sharing"/>
        </authorList>
    </citation>
    <scope>NUCLEOTIDE SEQUENCE [LARGE SCALE GENOMIC DNA]</scope>
</reference>
<keyword evidence="1" id="KW-0812">Transmembrane</keyword>
<keyword evidence="2" id="KW-0732">Signal</keyword>
<sequence>MFRSRCWLVFTICLLPAALLSSAVRVMLRETSVEAIQGDSVVLPCSFFTISPLSRLSIIWTMTPLSDPDSPAQVIVFDHGQVIASPAFTGRIAFTGIPWSADVVLNRTRVSDAGVYRCVVSNPPETGDPGIGELSLTVLGMKLLQCVGKCLSKDLQPNKHICCQNICKEQEMLCHSAAPPSLPVCLWEGDTDAGGSVTLSCGVAEGVPTPTIRWEKLQPNPIALPTNMESKNSALAEAMETHHDRSKTCSFFPHSPSGDMSGSVHIANVSSQTSGLYRCSVTNLLGSQNCYINLSVYSPPHSTPGILQGVLVTLSMAVVLLALLVLVLWLHRSEQERKWRNGREEAEEEDECYNEIRYTPSLIKRSFV</sequence>
<dbReference type="PANTHER" id="PTHR44699">
    <property type="entry name" value="IMMUNOGLOBULIN SUPERFAMILY MEMBER 11"/>
    <property type="match status" value="1"/>
</dbReference>
<dbReference type="InterPro" id="IPR036179">
    <property type="entry name" value="Ig-like_dom_sf"/>
</dbReference>
<feature type="domain" description="Ig-like" evidence="3">
    <location>
        <begin position="180"/>
        <end position="295"/>
    </location>
</feature>
<dbReference type="InterPro" id="IPR007110">
    <property type="entry name" value="Ig-like_dom"/>
</dbReference>
<dbReference type="PANTHER" id="PTHR44699:SF2">
    <property type="entry name" value="IMMUNOGLOBULIN SUPERFAMILY MEMBER 11-LIKE"/>
    <property type="match status" value="1"/>
</dbReference>
<dbReference type="Ensembl" id="ENSDCDT00010002954.1">
    <property type="protein sequence ID" value="ENSDCDP00010002843.1"/>
    <property type="gene ID" value="ENSDCDG00010001338.1"/>
</dbReference>
<feature type="transmembrane region" description="Helical" evidence="1">
    <location>
        <begin position="306"/>
        <end position="330"/>
    </location>
</feature>
<reference evidence="4" key="2">
    <citation type="submission" date="2025-08" db="UniProtKB">
        <authorList>
            <consortium name="Ensembl"/>
        </authorList>
    </citation>
    <scope>IDENTIFICATION</scope>
</reference>
<evidence type="ECO:0000313" key="5">
    <source>
        <dbReference type="Proteomes" id="UP000694580"/>
    </source>
</evidence>
<keyword evidence="1" id="KW-1133">Transmembrane helix</keyword>
<dbReference type="SMART" id="SM00408">
    <property type="entry name" value="IGc2"/>
    <property type="match status" value="2"/>
</dbReference>
<dbReference type="SUPFAM" id="SSF48726">
    <property type="entry name" value="Immunoglobulin"/>
    <property type="match status" value="2"/>
</dbReference>
<dbReference type="GeneTree" id="ENSGT00940000156392"/>
<dbReference type="Gene3D" id="2.60.40.10">
    <property type="entry name" value="Immunoglobulins"/>
    <property type="match status" value="2"/>
</dbReference>
<keyword evidence="5" id="KW-1185">Reference proteome</keyword>
<name>A0AAY4A0H9_9TELE</name>
<gene>
    <name evidence="4" type="primary">zgc:165604</name>
</gene>
<organism evidence="4 5">
    <name type="scientific">Denticeps clupeoides</name>
    <name type="common">denticle herring</name>
    <dbReference type="NCBI Taxonomy" id="299321"/>
    <lineage>
        <taxon>Eukaryota</taxon>
        <taxon>Metazoa</taxon>
        <taxon>Chordata</taxon>
        <taxon>Craniata</taxon>
        <taxon>Vertebrata</taxon>
        <taxon>Euteleostomi</taxon>
        <taxon>Actinopterygii</taxon>
        <taxon>Neopterygii</taxon>
        <taxon>Teleostei</taxon>
        <taxon>Clupei</taxon>
        <taxon>Clupeiformes</taxon>
        <taxon>Denticipitoidei</taxon>
        <taxon>Denticipitidae</taxon>
        <taxon>Denticeps</taxon>
    </lineage>
</organism>
<feature type="chain" id="PRO_5044300675" description="Ig-like domain-containing protein" evidence="2">
    <location>
        <begin position="24"/>
        <end position="368"/>
    </location>
</feature>
<dbReference type="InterPro" id="IPR013783">
    <property type="entry name" value="Ig-like_fold"/>
</dbReference>
<evidence type="ECO:0000256" key="1">
    <source>
        <dbReference type="SAM" id="Phobius"/>
    </source>
</evidence>
<dbReference type="Pfam" id="PF07686">
    <property type="entry name" value="V-set"/>
    <property type="match status" value="1"/>
</dbReference>
<dbReference type="InterPro" id="IPR003599">
    <property type="entry name" value="Ig_sub"/>
</dbReference>
<dbReference type="Proteomes" id="UP000694580">
    <property type="component" value="Chromosome 6"/>
</dbReference>
<dbReference type="Pfam" id="PF13927">
    <property type="entry name" value="Ig_3"/>
    <property type="match status" value="1"/>
</dbReference>
<accession>A0AAY4A0H9</accession>
<protein>
    <recommendedName>
        <fullName evidence="3">Ig-like domain-containing protein</fullName>
    </recommendedName>
</protein>
<dbReference type="AlphaFoldDB" id="A0AAY4A0H9"/>
<evidence type="ECO:0000313" key="4">
    <source>
        <dbReference type="Ensembl" id="ENSDCDP00010002843.1"/>
    </source>
</evidence>
<evidence type="ECO:0000256" key="2">
    <source>
        <dbReference type="SAM" id="SignalP"/>
    </source>
</evidence>